<dbReference type="GO" id="GO:0008240">
    <property type="term" value="F:tripeptidyl-peptidase activity"/>
    <property type="evidence" value="ECO:0007669"/>
    <property type="project" value="TreeGrafter"/>
</dbReference>
<dbReference type="Pfam" id="PF00082">
    <property type="entry name" value="Peptidase_S8"/>
    <property type="match status" value="1"/>
</dbReference>
<evidence type="ECO:0000313" key="23">
    <source>
        <dbReference type="Ensembl" id="ENSFTIP00000022075.1"/>
    </source>
</evidence>
<sequence>MARGCWGVPAVLALCAAAWSCAVGLALERDQPFRMPPGWTHTGRVNPGHEVQLTFAVRQRGMERLAQLVNAVSDPHSPRYGQYLSLEQVRDLVQPSPATLMAVLKWLQGSGVENCRSVTTLDFLECRMSASTAEHLLPGAEFHRYVKGQHSIVRSPLPYTVPEELAEHIDFVGGLHRFPAERKAVSRAWAKKGMESRQHYEGRAAFHLGVTPSIIRKRYNMTGGDIGLLPNNSQACAQFLEQYFHQADLAEFMQLFGSSFGHRSQVDQVVGHQGKGKAGLEASLDVEYIMSTGANISTWVFSNAGRHESQEPFLAWLLLLSNMSSLPWVHSVSYGDDEDSLSQAYMERINVEFMKAAARGLTILFASGDDGAGCRRVRSGNHTFRPSFPASSPYVTTVGGTSFKNPFLVTAEVTDYISGGGFSNIFPMPDYQAAAVGHFLHSASKLPPSSYYNSSGRAYPDLSALSDNYWVVTNRIPLPWVSGTSASTPVVAGMVALINDRRLQRGLAPLGFLNPALYQLQEQGHGAVLYDIPDAVTGYYLNRAGFEASDPRIIRLISLAAQKFISDIANDALQHCKMKGTASGSSRNKSKDKKYTLTMEDLTPALAEYGINVKKPHYFT</sequence>
<dbReference type="InterPro" id="IPR036852">
    <property type="entry name" value="Peptidase_S8/S53_dom_sf"/>
</dbReference>
<comment type="cofactor">
    <cofactor evidence="2">
        <name>Ca(2+)</name>
        <dbReference type="ChEBI" id="CHEBI:29108"/>
    </cofactor>
</comment>
<dbReference type="InterPro" id="IPR030400">
    <property type="entry name" value="Sedolisin_dom"/>
</dbReference>
<evidence type="ECO:0000256" key="15">
    <source>
        <dbReference type="ARBA" id="ARBA00023180"/>
    </source>
</evidence>
<dbReference type="SMART" id="SM00944">
    <property type="entry name" value="Pro-kuma_activ"/>
    <property type="match status" value="1"/>
</dbReference>
<organism evidence="23 24">
    <name type="scientific">Falco tinnunculus</name>
    <name type="common">Common kestrel</name>
    <dbReference type="NCBI Taxonomy" id="100819"/>
    <lineage>
        <taxon>Eukaryota</taxon>
        <taxon>Metazoa</taxon>
        <taxon>Chordata</taxon>
        <taxon>Craniata</taxon>
        <taxon>Vertebrata</taxon>
        <taxon>Euteleostomi</taxon>
        <taxon>Archelosauria</taxon>
        <taxon>Archosauria</taxon>
        <taxon>Dinosauria</taxon>
        <taxon>Saurischia</taxon>
        <taxon>Theropoda</taxon>
        <taxon>Coelurosauria</taxon>
        <taxon>Aves</taxon>
        <taxon>Neognathae</taxon>
        <taxon>Neoaves</taxon>
        <taxon>Telluraves</taxon>
        <taxon>Australaves</taxon>
        <taxon>Falconiformes</taxon>
        <taxon>Falconidae</taxon>
        <taxon>Falco</taxon>
    </lineage>
</organism>
<dbReference type="PANTHER" id="PTHR14218:SF15">
    <property type="entry name" value="TRIPEPTIDYL-PEPTIDASE 1"/>
    <property type="match status" value="1"/>
</dbReference>
<protein>
    <recommendedName>
        <fullName evidence="5">Tripeptidyl-peptidase 1</fullName>
        <ecNumber evidence="4">3.4.14.9</ecNumber>
    </recommendedName>
    <alternativeName>
        <fullName evidence="17">Tripeptidyl aminopeptidase</fullName>
    </alternativeName>
    <alternativeName>
        <fullName evidence="18">Tripeptidyl-peptidase I</fullName>
    </alternativeName>
</protein>
<keyword evidence="14" id="KW-1015">Disulfide bond</keyword>
<accession>A0A8C4V479</accession>
<dbReference type="GO" id="GO:0005764">
    <property type="term" value="C:lysosome"/>
    <property type="evidence" value="ECO:0007669"/>
    <property type="project" value="UniProtKB-SubCell"/>
</dbReference>
<feature type="domain" description="Peptidase S53" evidence="22">
    <location>
        <begin position="209"/>
        <end position="575"/>
    </location>
</feature>
<keyword evidence="11 20" id="KW-0720">Serine protease</keyword>
<dbReference type="AlphaFoldDB" id="A0A8C4V479"/>
<evidence type="ECO:0000256" key="11">
    <source>
        <dbReference type="ARBA" id="ARBA00022825"/>
    </source>
</evidence>
<keyword evidence="24" id="KW-1185">Reference proteome</keyword>
<feature type="active site" description="Charge relay system" evidence="20">
    <location>
        <position position="285"/>
    </location>
</feature>
<keyword evidence="10" id="KW-0068">Autocatalytic cleavage</keyword>
<dbReference type="Pfam" id="PF03540">
    <property type="entry name" value="TAF10"/>
    <property type="match status" value="1"/>
</dbReference>
<dbReference type="PRINTS" id="PR01443">
    <property type="entry name" value="TFIID30KDSUB"/>
</dbReference>
<dbReference type="FunFam" id="3.40.50.200:FF:000012">
    <property type="entry name" value="Tripeptidyl-peptidase 1 preproprotein"/>
    <property type="match status" value="1"/>
</dbReference>
<dbReference type="PANTHER" id="PTHR14218">
    <property type="entry name" value="PROTEASE S8 TRIPEPTIDYL PEPTIDASE I CLN2"/>
    <property type="match status" value="1"/>
</dbReference>
<dbReference type="GO" id="GO:0004252">
    <property type="term" value="F:serine-type endopeptidase activity"/>
    <property type="evidence" value="ECO:0007669"/>
    <property type="project" value="UniProtKB-UniRule"/>
</dbReference>
<dbReference type="InterPro" id="IPR050819">
    <property type="entry name" value="Tripeptidyl-peptidase_I"/>
</dbReference>
<dbReference type="GO" id="GO:0006508">
    <property type="term" value="P:proteolysis"/>
    <property type="evidence" value="ECO:0007669"/>
    <property type="project" value="UniProtKB-KW"/>
</dbReference>
<keyword evidence="6 20" id="KW-0645">Protease</keyword>
<dbReference type="CDD" id="cd07982">
    <property type="entry name" value="HFD_TAF10"/>
    <property type="match status" value="1"/>
</dbReference>
<dbReference type="GO" id="GO:0046872">
    <property type="term" value="F:metal ion binding"/>
    <property type="evidence" value="ECO:0007669"/>
    <property type="project" value="UniProtKB-KW"/>
</dbReference>
<evidence type="ECO:0000256" key="3">
    <source>
        <dbReference type="ARBA" id="ARBA00004371"/>
    </source>
</evidence>
<keyword evidence="7" id="KW-0479">Metal-binding</keyword>
<keyword evidence="13" id="KW-0865">Zymogen</keyword>
<evidence type="ECO:0000256" key="20">
    <source>
        <dbReference type="PROSITE-ProRule" id="PRU01032"/>
    </source>
</evidence>
<dbReference type="OMA" id="YARSVCN"/>
<dbReference type="Gene3D" id="3.40.50.200">
    <property type="entry name" value="Peptidase S8/S53 domain"/>
    <property type="match status" value="1"/>
</dbReference>
<name>A0A8C4V479_FALTI</name>
<dbReference type="Ensembl" id="ENSFTIT00000022993.1">
    <property type="protein sequence ID" value="ENSFTIP00000022075.1"/>
    <property type="gene ID" value="ENSFTIG00000014295.1"/>
</dbReference>
<dbReference type="GO" id="GO:0005634">
    <property type="term" value="C:nucleus"/>
    <property type="evidence" value="ECO:0007669"/>
    <property type="project" value="InterPro"/>
</dbReference>
<feature type="active site" description="Charge relay system" evidence="20">
    <location>
        <position position="485"/>
    </location>
</feature>
<dbReference type="Proteomes" id="UP000694562">
    <property type="component" value="Unplaced"/>
</dbReference>
<comment type="function">
    <text evidence="19">Lysosomal serine protease with tripeptidyl-peptidase I activity. May act as a non-specific lysosomal peptidase which generates tripeptides from the breakdown products produced by lysosomal proteinases. Requires substrates with an unsubstituted N-terminus.</text>
</comment>
<reference evidence="23" key="1">
    <citation type="submission" date="2025-08" db="UniProtKB">
        <authorList>
            <consortium name="Ensembl"/>
        </authorList>
    </citation>
    <scope>IDENTIFICATION</scope>
</reference>
<dbReference type="GO" id="GO:0007417">
    <property type="term" value="P:central nervous system development"/>
    <property type="evidence" value="ECO:0007669"/>
    <property type="project" value="TreeGrafter"/>
</dbReference>
<dbReference type="OrthoDB" id="2919105at2759"/>
<keyword evidence="8 21" id="KW-0732">Signal</keyword>
<evidence type="ECO:0000259" key="22">
    <source>
        <dbReference type="PROSITE" id="PS51695"/>
    </source>
</evidence>
<dbReference type="PROSITE" id="PS51695">
    <property type="entry name" value="SEDOLISIN"/>
    <property type="match status" value="1"/>
</dbReference>
<dbReference type="SUPFAM" id="SSF52743">
    <property type="entry name" value="Subtilisin-like"/>
    <property type="match status" value="1"/>
</dbReference>
<evidence type="ECO:0000256" key="8">
    <source>
        <dbReference type="ARBA" id="ARBA00022729"/>
    </source>
</evidence>
<reference evidence="23" key="2">
    <citation type="submission" date="2025-09" db="UniProtKB">
        <authorList>
            <consortium name="Ensembl"/>
        </authorList>
    </citation>
    <scope>IDENTIFICATION</scope>
</reference>
<dbReference type="InterPro" id="IPR003923">
    <property type="entry name" value="TAF10"/>
</dbReference>
<evidence type="ECO:0000256" key="21">
    <source>
        <dbReference type="SAM" id="SignalP"/>
    </source>
</evidence>
<evidence type="ECO:0000256" key="18">
    <source>
        <dbReference type="ARBA" id="ARBA00032661"/>
    </source>
</evidence>
<evidence type="ECO:0000256" key="10">
    <source>
        <dbReference type="ARBA" id="ARBA00022813"/>
    </source>
</evidence>
<feature type="active site" description="Charge relay system" evidence="20">
    <location>
        <position position="281"/>
    </location>
</feature>
<evidence type="ECO:0000256" key="16">
    <source>
        <dbReference type="ARBA" id="ARBA00023228"/>
    </source>
</evidence>
<evidence type="ECO:0000256" key="12">
    <source>
        <dbReference type="ARBA" id="ARBA00022837"/>
    </source>
</evidence>
<evidence type="ECO:0000256" key="19">
    <source>
        <dbReference type="ARBA" id="ARBA00045460"/>
    </source>
</evidence>
<evidence type="ECO:0000256" key="9">
    <source>
        <dbReference type="ARBA" id="ARBA00022801"/>
    </source>
</evidence>
<dbReference type="EC" id="3.4.14.9" evidence="4"/>
<keyword evidence="16" id="KW-0458">Lysosome</keyword>
<evidence type="ECO:0000256" key="4">
    <source>
        <dbReference type="ARBA" id="ARBA00012067"/>
    </source>
</evidence>
<evidence type="ECO:0000256" key="7">
    <source>
        <dbReference type="ARBA" id="ARBA00022723"/>
    </source>
</evidence>
<feature type="chain" id="PRO_5034951469" description="Tripeptidyl-peptidase 1" evidence="21">
    <location>
        <begin position="27"/>
        <end position="620"/>
    </location>
</feature>
<comment type="catalytic activity">
    <reaction evidence="1">
        <text>Release of an N-terminal tripeptide from a polypeptide, but also has endopeptidase activity.</text>
        <dbReference type="EC" id="3.4.14.9"/>
    </reaction>
</comment>
<dbReference type="CDD" id="cd04056">
    <property type="entry name" value="Peptidases_S53"/>
    <property type="match status" value="1"/>
</dbReference>
<evidence type="ECO:0000256" key="14">
    <source>
        <dbReference type="ARBA" id="ARBA00023157"/>
    </source>
</evidence>
<dbReference type="InterPro" id="IPR000209">
    <property type="entry name" value="Peptidase_S8/S53_dom"/>
</dbReference>
<evidence type="ECO:0000256" key="17">
    <source>
        <dbReference type="ARBA" id="ARBA00032232"/>
    </source>
</evidence>
<keyword evidence="12" id="KW-0106">Calcium</keyword>
<dbReference type="PROSITE" id="PS00138">
    <property type="entry name" value="SUBTILASE_SER"/>
    <property type="match status" value="1"/>
</dbReference>
<evidence type="ECO:0000256" key="5">
    <source>
        <dbReference type="ARBA" id="ARBA00020254"/>
    </source>
</evidence>
<dbReference type="InterPro" id="IPR015366">
    <property type="entry name" value="S53_propep"/>
</dbReference>
<proteinExistence type="predicted"/>
<evidence type="ECO:0000313" key="24">
    <source>
        <dbReference type="Proteomes" id="UP000694562"/>
    </source>
</evidence>
<comment type="caution">
    <text evidence="20">Lacks conserved residue(s) required for the propagation of feature annotation.</text>
</comment>
<dbReference type="Pfam" id="PF09286">
    <property type="entry name" value="Pro-kuma_activ"/>
    <property type="match status" value="1"/>
</dbReference>
<keyword evidence="15" id="KW-0325">Glycoprotein</keyword>
<keyword evidence="9 20" id="KW-0378">Hydrolase</keyword>
<evidence type="ECO:0000256" key="1">
    <source>
        <dbReference type="ARBA" id="ARBA00000884"/>
    </source>
</evidence>
<evidence type="ECO:0000256" key="13">
    <source>
        <dbReference type="ARBA" id="ARBA00023145"/>
    </source>
</evidence>
<feature type="signal peptide" evidence="21">
    <location>
        <begin position="1"/>
        <end position="26"/>
    </location>
</feature>
<evidence type="ECO:0000256" key="6">
    <source>
        <dbReference type="ARBA" id="ARBA00022670"/>
    </source>
</evidence>
<comment type="subcellular location">
    <subcellularLocation>
        <location evidence="3">Lysosome</location>
    </subcellularLocation>
</comment>
<dbReference type="SUPFAM" id="SSF54897">
    <property type="entry name" value="Protease propeptides/inhibitors"/>
    <property type="match status" value="1"/>
</dbReference>
<dbReference type="InterPro" id="IPR023828">
    <property type="entry name" value="Peptidase_S8_Ser-AS"/>
</dbReference>
<evidence type="ECO:0000256" key="2">
    <source>
        <dbReference type="ARBA" id="ARBA00001913"/>
    </source>
</evidence>
<dbReference type="CDD" id="cd11377">
    <property type="entry name" value="Pro-peptidase_S53"/>
    <property type="match status" value="1"/>
</dbReference>
<dbReference type="GO" id="GO:0006352">
    <property type="term" value="P:DNA-templated transcription initiation"/>
    <property type="evidence" value="ECO:0007669"/>
    <property type="project" value="InterPro"/>
</dbReference>